<proteinExistence type="predicted"/>
<sequence length="523" mass="58229">MEASGFPLRQLDVEASAYGLVQARWRRSTPPESLGIHWFSRFIERHCNLLSFKTKASLSRDRTRGLTKANAAYFYHLLNSLQQQYNFEPSSVLSMDETGVQHGVASRSFKYAVSSQPRGQTAAAKKDGSQELTTVIETIAADGTSLPPVYVFKGKMVNLSLAFEEKLGGFITGSESGWTNIQIAQQWFERVFLPGKKVSAPETAADNTSTVSADAGAGEAALPEPEPTPRLLIMDGHTSHFTLQVMLKARAANVHILALPAHTTHGLAPLDRTCFGPLKQAWAEAQRTEMMLTSVVRKEDVIRLYQTAREQAFTVGNIQKGYEATGIWPYNPNAIPESMFFYADALGGGARGDERRRADVERPRGSAFLFGGSAEITESQINSYAGTAMKAKPRAFRVAQDGGARLYTSDESIGIMRAAQEAKIAEQQRKDAAAEEREERREAREREEEEKRQRQAVLKVARDRKRLEEAAAKEKRKEERLERKRAREAVEAEKELRKKRKIDALLARSDPTPLSEAPSNQQL</sequence>
<dbReference type="PANTHER" id="PTHR19303:SF74">
    <property type="entry name" value="POGO TRANSPOSABLE ELEMENT WITH KRAB DOMAIN"/>
    <property type="match status" value="1"/>
</dbReference>
<dbReference type="Pfam" id="PF03184">
    <property type="entry name" value="DDE_1"/>
    <property type="match status" value="1"/>
</dbReference>
<gene>
    <name evidence="3" type="ORF">A4X03_0g7764</name>
</gene>
<organism evidence="3 4">
    <name type="scientific">Tilletia caries</name>
    <name type="common">wheat bunt fungus</name>
    <dbReference type="NCBI Taxonomy" id="13290"/>
    <lineage>
        <taxon>Eukaryota</taxon>
        <taxon>Fungi</taxon>
        <taxon>Dikarya</taxon>
        <taxon>Basidiomycota</taxon>
        <taxon>Ustilaginomycotina</taxon>
        <taxon>Exobasidiomycetes</taxon>
        <taxon>Tilletiales</taxon>
        <taxon>Tilletiaceae</taxon>
        <taxon>Tilletia</taxon>
    </lineage>
</organism>
<dbReference type="InterPro" id="IPR004875">
    <property type="entry name" value="DDE_SF_endonuclease_dom"/>
</dbReference>
<dbReference type="AlphaFoldDB" id="A0A8T8SMM6"/>
<feature type="region of interest" description="Disordered" evidence="1">
    <location>
        <begin position="202"/>
        <end position="225"/>
    </location>
</feature>
<evidence type="ECO:0000313" key="3">
    <source>
        <dbReference type="EMBL" id="KAE8243441.1"/>
    </source>
</evidence>
<dbReference type="Proteomes" id="UP000077671">
    <property type="component" value="Unassembled WGS sequence"/>
</dbReference>
<evidence type="ECO:0000313" key="4">
    <source>
        <dbReference type="Proteomes" id="UP000077671"/>
    </source>
</evidence>
<name>A0A8T8SMM6_9BASI</name>
<evidence type="ECO:0000256" key="1">
    <source>
        <dbReference type="SAM" id="MobiDB-lite"/>
    </source>
</evidence>
<comment type="caution">
    <text evidence="3">The sequence shown here is derived from an EMBL/GenBank/DDBJ whole genome shotgun (WGS) entry which is preliminary data.</text>
</comment>
<reference evidence="3" key="2">
    <citation type="journal article" date="2019" name="IMA Fungus">
        <title>Genome sequencing and comparison of five Tilletia species to identify candidate genes for the detection of regulated species infecting wheat.</title>
        <authorList>
            <person name="Nguyen H.D.T."/>
            <person name="Sultana T."/>
            <person name="Kesanakurti P."/>
            <person name="Hambleton S."/>
        </authorList>
    </citation>
    <scope>NUCLEOTIDE SEQUENCE</scope>
    <source>
        <strain evidence="3">DAOMC 238032</strain>
    </source>
</reference>
<dbReference type="GO" id="GO:0003677">
    <property type="term" value="F:DNA binding"/>
    <property type="evidence" value="ECO:0007669"/>
    <property type="project" value="TreeGrafter"/>
</dbReference>
<feature type="region of interest" description="Disordered" evidence="1">
    <location>
        <begin position="424"/>
        <end position="523"/>
    </location>
</feature>
<dbReference type="InterPro" id="IPR050863">
    <property type="entry name" value="CenT-Element_Derived"/>
</dbReference>
<dbReference type="PANTHER" id="PTHR19303">
    <property type="entry name" value="TRANSPOSON"/>
    <property type="match status" value="1"/>
</dbReference>
<evidence type="ECO:0000259" key="2">
    <source>
        <dbReference type="Pfam" id="PF03184"/>
    </source>
</evidence>
<protein>
    <recommendedName>
        <fullName evidence="2">DDE-1 domain-containing protein</fullName>
    </recommendedName>
</protein>
<feature type="compositionally biased region" description="Basic and acidic residues" evidence="1">
    <location>
        <begin position="424"/>
        <end position="453"/>
    </location>
</feature>
<dbReference type="GO" id="GO:0005634">
    <property type="term" value="C:nucleus"/>
    <property type="evidence" value="ECO:0007669"/>
    <property type="project" value="TreeGrafter"/>
</dbReference>
<feature type="compositionally biased region" description="Basic and acidic residues" evidence="1">
    <location>
        <begin position="465"/>
        <end position="496"/>
    </location>
</feature>
<accession>A0A8T8SMM6</accession>
<dbReference type="EMBL" id="LWDD02001986">
    <property type="protein sequence ID" value="KAE8243441.1"/>
    <property type="molecule type" value="Genomic_DNA"/>
</dbReference>
<reference evidence="3" key="1">
    <citation type="submission" date="2016-04" db="EMBL/GenBank/DDBJ databases">
        <authorList>
            <person name="Nguyen H.D."/>
            <person name="Kesanakurti P."/>
            <person name="Cullis J."/>
            <person name="Levesque C.A."/>
            <person name="Hambleton S."/>
        </authorList>
    </citation>
    <scope>NUCLEOTIDE SEQUENCE</scope>
    <source>
        <strain evidence="3">DAOMC 238032</strain>
    </source>
</reference>
<feature type="domain" description="DDE-1" evidence="2">
    <location>
        <begin position="130"/>
        <end position="322"/>
    </location>
</feature>